<dbReference type="RefSeq" id="WP_344436106.1">
    <property type="nucleotide sequence ID" value="NZ_BAAASL010000011.1"/>
</dbReference>
<dbReference type="PANTHER" id="PTHR40279:SF3">
    <property type="entry name" value="4-AMINOBENZOATE SYNTHASE"/>
    <property type="match status" value="1"/>
</dbReference>
<dbReference type="EC" id="1.3.3.11" evidence="4"/>
<evidence type="ECO:0000313" key="7">
    <source>
        <dbReference type="Proteomes" id="UP001500886"/>
    </source>
</evidence>
<comment type="catalytic activity">
    <reaction evidence="4">
        <text>6-(2-amino-2-carboxyethyl)-7,8-dioxo-1,2,3,4,7,8-hexahydroquinoline-2,4-dicarboxylate + 3 O2 = pyrroloquinoline quinone + 2 H2O2 + 2 H2O + H(+)</text>
        <dbReference type="Rhea" id="RHEA:10692"/>
        <dbReference type="ChEBI" id="CHEBI:15377"/>
        <dbReference type="ChEBI" id="CHEBI:15378"/>
        <dbReference type="ChEBI" id="CHEBI:15379"/>
        <dbReference type="ChEBI" id="CHEBI:16240"/>
        <dbReference type="ChEBI" id="CHEBI:58442"/>
        <dbReference type="ChEBI" id="CHEBI:58778"/>
        <dbReference type="EC" id="1.3.3.11"/>
    </reaction>
</comment>
<dbReference type="InterPro" id="IPR011845">
    <property type="entry name" value="PqqC"/>
</dbReference>
<dbReference type="InterPro" id="IPR016084">
    <property type="entry name" value="Haem_Oase-like_multi-hlx"/>
</dbReference>
<reference evidence="6 7" key="1">
    <citation type="journal article" date="2019" name="Int. J. Syst. Evol. Microbiol.">
        <title>The Global Catalogue of Microorganisms (GCM) 10K type strain sequencing project: providing services to taxonomists for standard genome sequencing and annotation.</title>
        <authorList>
            <consortium name="The Broad Institute Genomics Platform"/>
            <consortium name="The Broad Institute Genome Sequencing Center for Infectious Disease"/>
            <person name="Wu L."/>
            <person name="Ma J."/>
        </authorList>
    </citation>
    <scope>NUCLEOTIDE SEQUENCE [LARGE SCALE GENOMIC DNA]</scope>
    <source>
        <strain evidence="6 7">JCM 4542</strain>
    </source>
</reference>
<organism evidence="6 7">
    <name type="scientific">Streptomyces luteosporeus</name>
    <dbReference type="NCBI Taxonomy" id="173856"/>
    <lineage>
        <taxon>Bacteria</taxon>
        <taxon>Bacillati</taxon>
        <taxon>Actinomycetota</taxon>
        <taxon>Actinomycetes</taxon>
        <taxon>Kitasatosporales</taxon>
        <taxon>Streptomycetaceae</taxon>
        <taxon>Streptomyces</taxon>
    </lineage>
</organism>
<name>A0ABN3TT67_9ACTN</name>
<accession>A0ABN3TT67</accession>
<keyword evidence="2 4" id="KW-0884">PQQ biosynthesis</keyword>
<evidence type="ECO:0000256" key="2">
    <source>
        <dbReference type="ARBA" id="ARBA00022905"/>
    </source>
</evidence>
<proteinExistence type="inferred from homology"/>
<comment type="caution">
    <text evidence="6">The sequence shown here is derived from an EMBL/GenBank/DDBJ whole genome shotgun (WGS) entry which is preliminary data.</text>
</comment>
<dbReference type="Gene3D" id="1.20.910.10">
    <property type="entry name" value="Heme oxygenase-like"/>
    <property type="match status" value="1"/>
</dbReference>
<dbReference type="NCBIfam" id="TIGR02111">
    <property type="entry name" value="PQQ_syn_pqqC"/>
    <property type="match status" value="1"/>
</dbReference>
<evidence type="ECO:0000256" key="3">
    <source>
        <dbReference type="ARBA" id="ARBA00023002"/>
    </source>
</evidence>
<comment type="function">
    <text evidence="4">Ring cyclization and eight-electron oxidation of 3a-(2-amino-2-carboxyethyl)-4,5-dioxo-4,5,6,7,8,9-hexahydroquinoline-7,9-dicarboxylic-acid to PQQ.</text>
</comment>
<gene>
    <name evidence="4 6" type="primary">pqqC</name>
    <name evidence="6" type="ORF">GCM10010315_33400</name>
</gene>
<dbReference type="HAMAP" id="MF_00654">
    <property type="entry name" value="PQQ_syn_PqqC"/>
    <property type="match status" value="1"/>
</dbReference>
<dbReference type="EMBL" id="BAAASL010000011">
    <property type="protein sequence ID" value="GAA2718265.1"/>
    <property type="molecule type" value="Genomic_DNA"/>
</dbReference>
<protein>
    <recommendedName>
        <fullName evidence="4">Pyrroloquinoline-quinone synthase</fullName>
        <ecNumber evidence="4">1.3.3.11</ecNumber>
    </recommendedName>
    <alternativeName>
        <fullName evidence="4">Coenzyme PQQ synthesis protein C</fullName>
    </alternativeName>
    <alternativeName>
        <fullName evidence="4">Pyrroloquinoline quinone biosynthesis protein C</fullName>
    </alternativeName>
</protein>
<evidence type="ECO:0000313" key="6">
    <source>
        <dbReference type="EMBL" id="GAA2718265.1"/>
    </source>
</evidence>
<dbReference type="InterPro" id="IPR004305">
    <property type="entry name" value="Thiaminase-2/PQQC"/>
</dbReference>
<dbReference type="Pfam" id="PF03070">
    <property type="entry name" value="TENA_THI-4"/>
    <property type="match status" value="1"/>
</dbReference>
<evidence type="ECO:0000256" key="4">
    <source>
        <dbReference type="HAMAP-Rule" id="MF_00654"/>
    </source>
</evidence>
<keyword evidence="3 4" id="KW-0560">Oxidoreductase</keyword>
<dbReference type="InterPro" id="IPR039068">
    <property type="entry name" value="PqqC-like"/>
</dbReference>
<evidence type="ECO:0000256" key="1">
    <source>
        <dbReference type="ARBA" id="ARBA00004948"/>
    </source>
</evidence>
<comment type="pathway">
    <text evidence="4">Cofactor biosynthesis; pyrroloquinoline quinone biosynthesis.</text>
</comment>
<feature type="domain" description="Thiaminase-2/PQQC" evidence="5">
    <location>
        <begin position="27"/>
        <end position="234"/>
    </location>
</feature>
<sequence length="245" mass="27143">MVGSPGRAAATDCCPEPRSPAEFSAALHAHADRYWDRHPLHVRLHEGGLGRRELQQWIANRWYYQKSLPQKDAAIVANCPVADVRRRWVRRILDQDGDGDRPGGNAAWLDLAEAAGLDRAEVLDERHVLPGVRFATDAYVTFARTRPWPEAVAASLTELFSPALMRERLAALRAHYPWIGPAGHRYHLARPEAATADAEHALAVVTAHCTTRSRQDAALAALAFKCDVLWSILDALDQAQRTDGP</sequence>
<keyword evidence="7" id="KW-1185">Reference proteome</keyword>
<evidence type="ECO:0000259" key="5">
    <source>
        <dbReference type="Pfam" id="PF03070"/>
    </source>
</evidence>
<dbReference type="Proteomes" id="UP001500886">
    <property type="component" value="Unassembled WGS sequence"/>
</dbReference>
<comment type="similarity">
    <text evidence="4">Belongs to the PqqC family.</text>
</comment>
<dbReference type="SUPFAM" id="SSF48613">
    <property type="entry name" value="Heme oxygenase-like"/>
    <property type="match status" value="1"/>
</dbReference>
<comment type="pathway">
    <text evidence="1">Cofactor biosynthesis; thiamine diphosphate biosynthesis.</text>
</comment>
<dbReference type="PANTHER" id="PTHR40279">
    <property type="entry name" value="PQQC-LIKE PROTEIN"/>
    <property type="match status" value="1"/>
</dbReference>